<organism evidence="1">
    <name type="scientific">uncultured Cytophagales bacterium</name>
    <dbReference type="NCBI Taxonomy" id="158755"/>
    <lineage>
        <taxon>Bacteria</taxon>
        <taxon>Pseudomonadati</taxon>
        <taxon>Bacteroidota</taxon>
        <taxon>Sphingobacteriia</taxon>
        <taxon>Sphingobacteriales</taxon>
        <taxon>environmental samples</taxon>
    </lineage>
</organism>
<evidence type="ECO:0000313" key="1">
    <source>
        <dbReference type="EMBL" id="CAA9271924.1"/>
    </source>
</evidence>
<gene>
    <name evidence="1" type="ORF">AVDCRST_MAG56-3115</name>
</gene>
<protein>
    <submittedName>
        <fullName evidence="1">Uncharacterized protein</fullName>
    </submittedName>
</protein>
<dbReference type="AlphaFoldDB" id="A0A6J4J6D8"/>
<sequence>MEKFPVTFRLPPLPPPGRFGCKTFFCAIAPTHNPLGALTVYSFGSDNQPNFSPDEEWANQCIDILPAVIA</sequence>
<accession>A0A6J4J6D8</accession>
<proteinExistence type="predicted"/>
<name>A0A6J4J6D8_9SPHI</name>
<dbReference type="EMBL" id="CADCTQ010000262">
    <property type="protein sequence ID" value="CAA9271924.1"/>
    <property type="molecule type" value="Genomic_DNA"/>
</dbReference>
<reference evidence="1" key="1">
    <citation type="submission" date="2020-02" db="EMBL/GenBank/DDBJ databases">
        <authorList>
            <person name="Meier V. D."/>
        </authorList>
    </citation>
    <scope>NUCLEOTIDE SEQUENCE</scope>
    <source>
        <strain evidence="1">AVDCRST_MAG56</strain>
    </source>
</reference>